<feature type="domain" description="RNase H type-1" evidence="1">
    <location>
        <begin position="54"/>
        <end position="172"/>
    </location>
</feature>
<sequence length="204" mass="22853">MCGGLLFHNILNKVIKVSSCWARQYETSICSSKRSETRQLPVDNSDSTWIVLSTDGAVDRGSGHAAFGGVIRNRDGTWILGYTCFLGVCSPFEAEVWAILDGILISLAKGYRRVIIQTDNLEVAQILSDLRLEESGIAVLQRTQRIMKTEGNWQIRHIPISQNLAADCLAKLSLSWKINLQILNEAPKEIRILLQEEKDNGWLL</sequence>
<reference evidence="2 3" key="1">
    <citation type="submission" date="2023-03" db="EMBL/GenBank/DDBJ databases">
        <title>WGS of Gossypium arboreum.</title>
        <authorList>
            <person name="Yu D."/>
        </authorList>
    </citation>
    <scope>NUCLEOTIDE SEQUENCE [LARGE SCALE GENOMIC DNA]</scope>
    <source>
        <tissue evidence="2">Leaf</tissue>
    </source>
</reference>
<gene>
    <name evidence="2" type="ORF">PVK06_036568</name>
</gene>
<evidence type="ECO:0000259" key="1">
    <source>
        <dbReference type="Pfam" id="PF13456"/>
    </source>
</evidence>
<evidence type="ECO:0000313" key="3">
    <source>
        <dbReference type="Proteomes" id="UP001358586"/>
    </source>
</evidence>
<name>A0ABR0NJW5_GOSAR</name>
<dbReference type="Pfam" id="PF13456">
    <property type="entry name" value="RVT_3"/>
    <property type="match status" value="1"/>
</dbReference>
<comment type="caution">
    <text evidence="2">The sequence shown here is derived from an EMBL/GenBank/DDBJ whole genome shotgun (WGS) entry which is preliminary data.</text>
</comment>
<dbReference type="Gene3D" id="3.30.420.10">
    <property type="entry name" value="Ribonuclease H-like superfamily/Ribonuclease H"/>
    <property type="match status" value="1"/>
</dbReference>
<dbReference type="InterPro" id="IPR002156">
    <property type="entry name" value="RNaseH_domain"/>
</dbReference>
<dbReference type="SUPFAM" id="SSF53098">
    <property type="entry name" value="Ribonuclease H-like"/>
    <property type="match status" value="1"/>
</dbReference>
<dbReference type="PANTHER" id="PTHR47723:SF13">
    <property type="entry name" value="PUTATIVE-RELATED"/>
    <property type="match status" value="1"/>
</dbReference>
<proteinExistence type="predicted"/>
<keyword evidence="3" id="KW-1185">Reference proteome</keyword>
<dbReference type="Proteomes" id="UP001358586">
    <property type="component" value="Chromosome 10"/>
</dbReference>
<dbReference type="InterPro" id="IPR036397">
    <property type="entry name" value="RNaseH_sf"/>
</dbReference>
<organism evidence="2 3">
    <name type="scientific">Gossypium arboreum</name>
    <name type="common">Tree cotton</name>
    <name type="synonym">Gossypium nanking</name>
    <dbReference type="NCBI Taxonomy" id="29729"/>
    <lineage>
        <taxon>Eukaryota</taxon>
        <taxon>Viridiplantae</taxon>
        <taxon>Streptophyta</taxon>
        <taxon>Embryophyta</taxon>
        <taxon>Tracheophyta</taxon>
        <taxon>Spermatophyta</taxon>
        <taxon>Magnoliopsida</taxon>
        <taxon>eudicotyledons</taxon>
        <taxon>Gunneridae</taxon>
        <taxon>Pentapetalae</taxon>
        <taxon>rosids</taxon>
        <taxon>malvids</taxon>
        <taxon>Malvales</taxon>
        <taxon>Malvaceae</taxon>
        <taxon>Malvoideae</taxon>
        <taxon>Gossypium</taxon>
    </lineage>
</organism>
<dbReference type="PANTHER" id="PTHR47723">
    <property type="entry name" value="OS05G0353850 PROTEIN"/>
    <property type="match status" value="1"/>
</dbReference>
<dbReference type="CDD" id="cd06222">
    <property type="entry name" value="RNase_H_like"/>
    <property type="match status" value="1"/>
</dbReference>
<protein>
    <recommendedName>
        <fullName evidence="1">RNase H type-1 domain-containing protein</fullName>
    </recommendedName>
</protein>
<dbReference type="InterPro" id="IPR012337">
    <property type="entry name" value="RNaseH-like_sf"/>
</dbReference>
<dbReference type="InterPro" id="IPR044730">
    <property type="entry name" value="RNase_H-like_dom_plant"/>
</dbReference>
<evidence type="ECO:0000313" key="2">
    <source>
        <dbReference type="EMBL" id="KAK5795307.1"/>
    </source>
</evidence>
<dbReference type="InterPro" id="IPR053151">
    <property type="entry name" value="RNase_H-like"/>
</dbReference>
<accession>A0ABR0NJW5</accession>
<dbReference type="EMBL" id="JARKNE010000010">
    <property type="protein sequence ID" value="KAK5795307.1"/>
    <property type="molecule type" value="Genomic_DNA"/>
</dbReference>